<name>F9WMA3_TRYVY</name>
<reference evidence="1 2" key="1">
    <citation type="journal article" date="2012" name="Proc. Natl. Acad. Sci. U.S.A.">
        <title>Antigenic diversity is generated by distinct evolutionary mechanisms in African trypanosome species.</title>
        <authorList>
            <person name="Jackson A.P."/>
            <person name="Berry A."/>
            <person name="Aslett M."/>
            <person name="Allison H.C."/>
            <person name="Burton P."/>
            <person name="Vavrova-Anderson J."/>
            <person name="Brown R."/>
            <person name="Browne H."/>
            <person name="Corton N."/>
            <person name="Hauser H."/>
            <person name="Gamble J."/>
            <person name="Gilderthorp R."/>
            <person name="Marcello L."/>
            <person name="McQuillan J."/>
            <person name="Otto T.D."/>
            <person name="Quail M.A."/>
            <person name="Sanders M.J."/>
            <person name="van Tonder A."/>
            <person name="Ginger M.L."/>
            <person name="Field M.C."/>
            <person name="Barry J.D."/>
            <person name="Hertz-Fowler C."/>
            <person name="Berriman M."/>
        </authorList>
    </citation>
    <scope>NUCLEOTIDE SEQUENCE</scope>
    <source>
        <strain evidence="1 2">Y486</strain>
    </source>
</reference>
<accession>F9WMA3</accession>
<dbReference type="AlphaFoldDB" id="F9WMA3"/>
<keyword evidence="2" id="KW-1185">Reference proteome</keyword>
<proteinExistence type="predicted"/>
<evidence type="ECO:0000313" key="1">
    <source>
        <dbReference type="EMBL" id="CCD18655.1"/>
    </source>
</evidence>
<gene>
    <name evidence="1" type="ORF">TvY486_0013510</name>
</gene>
<organism evidence="1 2">
    <name type="scientific">Trypanosoma vivax (strain Y486)</name>
    <dbReference type="NCBI Taxonomy" id="1055687"/>
    <lineage>
        <taxon>Eukaryota</taxon>
        <taxon>Discoba</taxon>
        <taxon>Euglenozoa</taxon>
        <taxon>Kinetoplastea</taxon>
        <taxon>Metakinetoplastina</taxon>
        <taxon>Trypanosomatida</taxon>
        <taxon>Trypanosomatidae</taxon>
        <taxon>Trypanosoma</taxon>
        <taxon>Duttonella</taxon>
    </lineage>
</organism>
<dbReference type="SUPFAM" id="SSF58104">
    <property type="entry name" value="Methyl-accepting chemotaxis protein (MCP) signaling domain"/>
    <property type="match status" value="1"/>
</dbReference>
<dbReference type="EMBL" id="CAEX01001606">
    <property type="protein sequence ID" value="CCD18655.1"/>
    <property type="molecule type" value="Genomic_DNA"/>
</dbReference>
<sequence>MEACETAQMVAAEKDEGAQATAAGACGHAETTVGEGRRAREMDDNVMAYEASADDVCTFADAAVRRTIEGQRAARRAHENISSALQNIDSVAKRVEKTFNETVTSLSELNSREHLLACNSAAVKEMDGPTKMFLLDVAKLLQFANNSEEAIVNTSSEVLQANGQQLRDALEVVDKNVAEVKSRSEQARAIRALTRSNTRTIRKAAGHAQHAALAAQEVKESVISGCKPLYKQLFGVMNLFS</sequence>
<evidence type="ECO:0000313" key="2">
    <source>
        <dbReference type="Proteomes" id="UP000009027"/>
    </source>
</evidence>
<dbReference type="Proteomes" id="UP000009027">
    <property type="component" value="Unassembled WGS sequence"/>
</dbReference>
<protein>
    <submittedName>
        <fullName evidence="1">Uncharacterized protein</fullName>
    </submittedName>
</protein>